<reference evidence="1 2" key="1">
    <citation type="journal article" date="2019" name="Sci. Rep.">
        <title>Orb-weaving spider Araneus ventricosus genome elucidates the spidroin gene catalogue.</title>
        <authorList>
            <person name="Kono N."/>
            <person name="Nakamura H."/>
            <person name="Ohtoshi R."/>
            <person name="Moran D.A.P."/>
            <person name="Shinohara A."/>
            <person name="Yoshida Y."/>
            <person name="Fujiwara M."/>
            <person name="Mori M."/>
            <person name="Tomita M."/>
            <person name="Arakawa K."/>
        </authorList>
    </citation>
    <scope>NUCLEOTIDE SEQUENCE [LARGE SCALE GENOMIC DNA]</scope>
</reference>
<organism evidence="1 2">
    <name type="scientific">Araneus ventricosus</name>
    <name type="common">Orbweaver spider</name>
    <name type="synonym">Epeira ventricosa</name>
    <dbReference type="NCBI Taxonomy" id="182803"/>
    <lineage>
        <taxon>Eukaryota</taxon>
        <taxon>Metazoa</taxon>
        <taxon>Ecdysozoa</taxon>
        <taxon>Arthropoda</taxon>
        <taxon>Chelicerata</taxon>
        <taxon>Arachnida</taxon>
        <taxon>Araneae</taxon>
        <taxon>Araneomorphae</taxon>
        <taxon>Entelegynae</taxon>
        <taxon>Araneoidea</taxon>
        <taxon>Araneidae</taxon>
        <taxon>Araneus</taxon>
    </lineage>
</organism>
<protein>
    <submittedName>
        <fullName evidence="1">Uncharacterized protein</fullName>
    </submittedName>
</protein>
<comment type="caution">
    <text evidence="1">The sequence shown here is derived from an EMBL/GenBank/DDBJ whole genome shotgun (WGS) entry which is preliminary data.</text>
</comment>
<name>A0A4Y2I2N8_ARAVE</name>
<evidence type="ECO:0000313" key="2">
    <source>
        <dbReference type="Proteomes" id="UP000499080"/>
    </source>
</evidence>
<dbReference type="EMBL" id="BGPR01002312">
    <property type="protein sequence ID" value="GBM71439.1"/>
    <property type="molecule type" value="Genomic_DNA"/>
</dbReference>
<dbReference type="Proteomes" id="UP000499080">
    <property type="component" value="Unassembled WGS sequence"/>
</dbReference>
<dbReference type="AlphaFoldDB" id="A0A4Y2I2N8"/>
<keyword evidence="2" id="KW-1185">Reference proteome</keyword>
<accession>A0A4Y2I2N8</accession>
<sequence>MEGSLSWNKTPHKQGLRTWPFHTFIDGPFQVRGGKCHAPLPGHFRLQPPVSSGQRLSRDLGLSLGIHRAHERISNLLTGSSSENQDAHLPYTSRVKGHLGYKKEDAA</sequence>
<proteinExistence type="predicted"/>
<evidence type="ECO:0000313" key="1">
    <source>
        <dbReference type="EMBL" id="GBM71439.1"/>
    </source>
</evidence>
<gene>
    <name evidence="1" type="ORF">AVEN_185741_1</name>
</gene>